<keyword evidence="2" id="KW-0489">Methyltransferase</keyword>
<gene>
    <name evidence="2" type="ORF">EI545_07490</name>
</gene>
<dbReference type="GO" id="GO:0032259">
    <property type="term" value="P:methylation"/>
    <property type="evidence" value="ECO:0007669"/>
    <property type="project" value="UniProtKB-KW"/>
</dbReference>
<name>A0A3S8U508_9RHOB</name>
<proteinExistence type="predicted"/>
<evidence type="ECO:0000313" key="3">
    <source>
        <dbReference type="Proteomes" id="UP000282002"/>
    </source>
</evidence>
<dbReference type="AlphaFoldDB" id="A0A3S8U508"/>
<dbReference type="Proteomes" id="UP000282002">
    <property type="component" value="Chromosome"/>
</dbReference>
<dbReference type="InterPro" id="IPR006342">
    <property type="entry name" value="FkbM_mtfrase"/>
</dbReference>
<organism evidence="2 3">
    <name type="scientific">Tabrizicola piscis</name>
    <dbReference type="NCBI Taxonomy" id="2494374"/>
    <lineage>
        <taxon>Bacteria</taxon>
        <taxon>Pseudomonadati</taxon>
        <taxon>Pseudomonadota</taxon>
        <taxon>Alphaproteobacteria</taxon>
        <taxon>Rhodobacterales</taxon>
        <taxon>Paracoccaceae</taxon>
        <taxon>Tabrizicola</taxon>
    </lineage>
</organism>
<dbReference type="Gene3D" id="3.40.50.150">
    <property type="entry name" value="Vaccinia Virus protein VP39"/>
    <property type="match status" value="1"/>
</dbReference>
<evidence type="ECO:0000313" key="2">
    <source>
        <dbReference type="EMBL" id="AZL58693.1"/>
    </source>
</evidence>
<feature type="domain" description="Methyltransferase FkbM" evidence="1">
    <location>
        <begin position="51"/>
        <end position="205"/>
    </location>
</feature>
<dbReference type="InterPro" id="IPR029063">
    <property type="entry name" value="SAM-dependent_MTases_sf"/>
</dbReference>
<dbReference type="KEGG" id="taw:EI545_07490"/>
<accession>A0A3S8U508</accession>
<keyword evidence="2" id="KW-0808">Transferase</keyword>
<protein>
    <submittedName>
        <fullName evidence="2">FkbM family methyltransferase</fullName>
    </submittedName>
</protein>
<evidence type="ECO:0000259" key="1">
    <source>
        <dbReference type="Pfam" id="PF05050"/>
    </source>
</evidence>
<dbReference type="GO" id="GO:0008168">
    <property type="term" value="F:methyltransferase activity"/>
    <property type="evidence" value="ECO:0007669"/>
    <property type="project" value="UniProtKB-KW"/>
</dbReference>
<dbReference type="NCBIfam" id="TIGR01444">
    <property type="entry name" value="fkbM_fam"/>
    <property type="match status" value="1"/>
</dbReference>
<keyword evidence="3" id="KW-1185">Reference proteome</keyword>
<reference evidence="2 3" key="1">
    <citation type="submission" date="2018-12" db="EMBL/GenBank/DDBJ databases">
        <title>Complete genome sequencing of Tabrizicola sp. K13M18.</title>
        <authorList>
            <person name="Bae J.-W."/>
        </authorList>
    </citation>
    <scope>NUCLEOTIDE SEQUENCE [LARGE SCALE GENOMIC DNA]</scope>
    <source>
        <strain evidence="2 3">K13M18</strain>
    </source>
</reference>
<dbReference type="EMBL" id="CP034328">
    <property type="protein sequence ID" value="AZL58693.1"/>
    <property type="molecule type" value="Genomic_DNA"/>
</dbReference>
<dbReference type="Pfam" id="PF05050">
    <property type="entry name" value="Methyltransf_21"/>
    <property type="match status" value="1"/>
</dbReference>
<dbReference type="OrthoDB" id="456767at2"/>
<sequence>MPSFTLRGLTLTLPETAIRGGLERAFTTGRYEHQEADAILAHLRPGDRFMDLGAGIGFLCALAARVLGAHAVTGVEAVPDTLALARGTLAANGFDGVRLMHGAVTGGATKDVEFGQRPAFWASALQGPEGWPPNARVIRVPALPLAALLEEHRPTVLCCDIEGAELEVLATPLTGIRLVVVELHPGLYGPEGEARVRESLVAQGFQPEPLGTKGATVVYRR</sequence>
<dbReference type="SUPFAM" id="SSF53335">
    <property type="entry name" value="S-adenosyl-L-methionine-dependent methyltransferases"/>
    <property type="match status" value="1"/>
</dbReference>
<dbReference type="RefSeq" id="WP_125324894.1">
    <property type="nucleotide sequence ID" value="NZ_CP034328.1"/>
</dbReference>